<dbReference type="AlphaFoldDB" id="A0AAV4RH56"/>
<gene>
    <name evidence="1" type="ORF">CEXT_569571</name>
</gene>
<sequence>MSPFLEPNWSRAFRFLPESAVVELIIMTWVPSHGDMSWPVAAEGVLCFTFKSDPCAHWRSKRTIVEVTLDPTPSPSHK</sequence>
<protein>
    <submittedName>
        <fullName evidence="1">Uncharacterized protein</fullName>
    </submittedName>
</protein>
<proteinExistence type="predicted"/>
<dbReference type="Proteomes" id="UP001054945">
    <property type="component" value="Unassembled WGS sequence"/>
</dbReference>
<reference evidence="1 2" key="1">
    <citation type="submission" date="2021-06" db="EMBL/GenBank/DDBJ databases">
        <title>Caerostris extrusa draft genome.</title>
        <authorList>
            <person name="Kono N."/>
            <person name="Arakawa K."/>
        </authorList>
    </citation>
    <scope>NUCLEOTIDE SEQUENCE [LARGE SCALE GENOMIC DNA]</scope>
</reference>
<accession>A0AAV4RH56</accession>
<dbReference type="EMBL" id="BPLR01007868">
    <property type="protein sequence ID" value="GIY20354.1"/>
    <property type="molecule type" value="Genomic_DNA"/>
</dbReference>
<evidence type="ECO:0000313" key="2">
    <source>
        <dbReference type="Proteomes" id="UP001054945"/>
    </source>
</evidence>
<comment type="caution">
    <text evidence="1">The sequence shown here is derived from an EMBL/GenBank/DDBJ whole genome shotgun (WGS) entry which is preliminary data.</text>
</comment>
<name>A0AAV4RH56_CAEEX</name>
<organism evidence="1 2">
    <name type="scientific">Caerostris extrusa</name>
    <name type="common">Bark spider</name>
    <name type="synonym">Caerostris bankana</name>
    <dbReference type="NCBI Taxonomy" id="172846"/>
    <lineage>
        <taxon>Eukaryota</taxon>
        <taxon>Metazoa</taxon>
        <taxon>Ecdysozoa</taxon>
        <taxon>Arthropoda</taxon>
        <taxon>Chelicerata</taxon>
        <taxon>Arachnida</taxon>
        <taxon>Araneae</taxon>
        <taxon>Araneomorphae</taxon>
        <taxon>Entelegynae</taxon>
        <taxon>Araneoidea</taxon>
        <taxon>Araneidae</taxon>
        <taxon>Caerostris</taxon>
    </lineage>
</organism>
<evidence type="ECO:0000313" key="1">
    <source>
        <dbReference type="EMBL" id="GIY20354.1"/>
    </source>
</evidence>
<keyword evidence="2" id="KW-1185">Reference proteome</keyword>